<feature type="signal peptide" evidence="1">
    <location>
        <begin position="1"/>
        <end position="25"/>
    </location>
</feature>
<feature type="chain" id="PRO_5046600355" description="Bacterial Ig domain-containing protein" evidence="1">
    <location>
        <begin position="26"/>
        <end position="285"/>
    </location>
</feature>
<name>A0ABX1L671_9LACO</name>
<comment type="caution">
    <text evidence="2">The sequence shown here is derived from an EMBL/GenBank/DDBJ whole genome shotgun (WGS) entry which is preliminary data.</text>
</comment>
<proteinExistence type="predicted"/>
<evidence type="ECO:0000256" key="1">
    <source>
        <dbReference type="SAM" id="SignalP"/>
    </source>
</evidence>
<gene>
    <name evidence="2" type="ORF">HEQ44_08135</name>
</gene>
<protein>
    <recommendedName>
        <fullName evidence="4">Bacterial Ig domain-containing protein</fullName>
    </recommendedName>
</protein>
<organism evidence="2 3">
    <name type="scientific">Levilactobacillus tujiorum</name>
    <dbReference type="NCBI Taxonomy" id="2912243"/>
    <lineage>
        <taxon>Bacteria</taxon>
        <taxon>Bacillati</taxon>
        <taxon>Bacillota</taxon>
        <taxon>Bacilli</taxon>
        <taxon>Lactobacillales</taxon>
        <taxon>Lactobacillaceae</taxon>
        <taxon>Levilactobacillus</taxon>
    </lineage>
</organism>
<dbReference type="EMBL" id="JAAVSD010000022">
    <property type="protein sequence ID" value="NLR30153.1"/>
    <property type="molecule type" value="Genomic_DNA"/>
</dbReference>
<dbReference type="Proteomes" id="UP000707477">
    <property type="component" value="Unassembled WGS sequence"/>
</dbReference>
<dbReference type="RefSeq" id="WP_168849889.1">
    <property type="nucleotide sequence ID" value="NZ_JAAVSD010000022.1"/>
</dbReference>
<keyword evidence="3" id="KW-1185">Reference proteome</keyword>
<sequence>MKVRKIVMLATLIAVISGGELSAQAKTRMLSKITHVKVTKHRVTGYTTKYAHLKLTGLKHHEKASAKANKHGKFVIKVKKNNLKKLNFKIKATKKGYKTLTYKYKTVKKTTSNKVKSSKQLGKEHMTVENINNTVSSNITTSSNVSTPTKPSGYMKTKAELIKEKHNQLTEAKRAYYMIKNDSQKDIESYNSLMHQIDEALVEVNQAIKAQSTSTSSNSEELQKAVNDAQSKYDALTSGNTYKEIINRQKIIQKKLSAAEDKISSIADELHMLEPEKPFEGAYMN</sequence>
<keyword evidence="1" id="KW-0732">Signal</keyword>
<reference evidence="2 3" key="1">
    <citation type="submission" date="2020-03" db="EMBL/GenBank/DDBJ databases">
        <authorList>
            <person name="Zhang Z."/>
            <person name="Guo Z."/>
            <person name="Hou Q."/>
            <person name="Shen X."/>
        </authorList>
    </citation>
    <scope>NUCLEOTIDE SEQUENCE [LARGE SCALE GENOMIC DNA]</scope>
    <source>
        <strain evidence="2 3">HBUAS51329</strain>
    </source>
</reference>
<evidence type="ECO:0000313" key="2">
    <source>
        <dbReference type="EMBL" id="NLR30153.1"/>
    </source>
</evidence>
<evidence type="ECO:0000313" key="3">
    <source>
        <dbReference type="Proteomes" id="UP000707477"/>
    </source>
</evidence>
<evidence type="ECO:0008006" key="4">
    <source>
        <dbReference type="Google" id="ProtNLM"/>
    </source>
</evidence>
<accession>A0ABX1L671</accession>